<dbReference type="SUPFAM" id="SSF52047">
    <property type="entry name" value="RNI-like"/>
    <property type="match status" value="1"/>
</dbReference>
<dbReference type="Gene3D" id="1.20.1280.50">
    <property type="match status" value="1"/>
</dbReference>
<reference evidence="3" key="1">
    <citation type="journal article" date="2023" name="Mol. Biol. Evol.">
        <title>Third-Generation Sequencing Reveals the Adaptive Role of the Epigenome in Three Deep-Sea Polychaetes.</title>
        <authorList>
            <person name="Perez M."/>
            <person name="Aroh O."/>
            <person name="Sun Y."/>
            <person name="Lan Y."/>
            <person name="Juniper S.K."/>
            <person name="Young C.R."/>
            <person name="Angers B."/>
            <person name="Qian P.Y."/>
        </authorList>
    </citation>
    <scope>NUCLEOTIDE SEQUENCE</scope>
    <source>
        <strain evidence="3">R07B-5</strain>
    </source>
</reference>
<keyword evidence="4" id="KW-1185">Reference proteome</keyword>
<comment type="caution">
    <text evidence="3">The sequence shown here is derived from an EMBL/GenBank/DDBJ whole genome shotgun (WGS) entry which is preliminary data.</text>
</comment>
<dbReference type="InterPro" id="IPR039588">
    <property type="entry name" value="FBXO4"/>
</dbReference>
<dbReference type="PANTHER" id="PTHR16008:SF6">
    <property type="entry name" value="SI:DKEY-12E7.1"/>
    <property type="match status" value="1"/>
</dbReference>
<dbReference type="EMBL" id="JAODUO010000951">
    <property type="protein sequence ID" value="KAK2172539.1"/>
    <property type="molecule type" value="Genomic_DNA"/>
</dbReference>
<name>A0AAD9NMG6_RIDPI</name>
<dbReference type="AlphaFoldDB" id="A0AAD9NMG6"/>
<organism evidence="3 4">
    <name type="scientific">Ridgeia piscesae</name>
    <name type="common">Tubeworm</name>
    <dbReference type="NCBI Taxonomy" id="27915"/>
    <lineage>
        <taxon>Eukaryota</taxon>
        <taxon>Metazoa</taxon>
        <taxon>Spiralia</taxon>
        <taxon>Lophotrochozoa</taxon>
        <taxon>Annelida</taxon>
        <taxon>Polychaeta</taxon>
        <taxon>Sedentaria</taxon>
        <taxon>Canalipalpata</taxon>
        <taxon>Sabellida</taxon>
        <taxon>Siboglinidae</taxon>
        <taxon>Ridgeia</taxon>
    </lineage>
</organism>
<dbReference type="Gene3D" id="3.80.10.10">
    <property type="entry name" value="Ribonuclease Inhibitor"/>
    <property type="match status" value="1"/>
</dbReference>
<protein>
    <recommendedName>
        <fullName evidence="2">F-box domain-containing protein</fullName>
    </recommendedName>
</protein>
<keyword evidence="1" id="KW-0472">Membrane</keyword>
<dbReference type="GO" id="GO:0019005">
    <property type="term" value="C:SCF ubiquitin ligase complex"/>
    <property type="evidence" value="ECO:0007669"/>
    <property type="project" value="TreeGrafter"/>
</dbReference>
<sequence>MNDEHRPLLSDTTIAAPSSPWWWSGLFVTATVGGVLCVLALVLLYLGMSFPKLVTAAKKAVLSIASDESSGEDQPLKKVRCTSMSMDNKKNATGGSGDAMTPRLQRSRSLDCRPMQSYGSKCDGDSVVHCTAKAVAEVVSMDINMRKHTTVFPFENLPNDCQIRIFQFLSPADRGRLSCVCAKWAALMRTSCIWDKIDLTTFPSCPAGDETDEQSYVEYRTRAQKYLRYLQEVRPTLHWLSFAFDIGNHEDGWLECLSCFLKSARCRDLKFARLDWTETPIRTMVESVTWSTNDYQELMQRHRHRQRLFVNFFTMFGSMAPNLRQLIVPFDWSSKSLVTLSRLRNLRTLVLEKYFVVQQLDQAMLDELFQAVPNVRCLILEVWTASGRGLQLYSLRSENLRELDISQCKGFYIRDMRLPNIEVLKMSRRPCYGPLMCTDGTRVPCIYEVLCEGTDCLRQLNEHVLRPDWRDNIYDELNTVLRAVCSCPVHKSSLAT</sequence>
<dbReference type="SUPFAM" id="SSF81383">
    <property type="entry name" value="F-box domain"/>
    <property type="match status" value="1"/>
</dbReference>
<feature type="transmembrane region" description="Helical" evidence="1">
    <location>
        <begin position="20"/>
        <end position="46"/>
    </location>
</feature>
<dbReference type="InterPro" id="IPR032675">
    <property type="entry name" value="LRR_dom_sf"/>
</dbReference>
<evidence type="ECO:0000256" key="1">
    <source>
        <dbReference type="SAM" id="Phobius"/>
    </source>
</evidence>
<proteinExistence type="predicted"/>
<gene>
    <name evidence="3" type="ORF">NP493_950g00013</name>
</gene>
<dbReference type="Proteomes" id="UP001209878">
    <property type="component" value="Unassembled WGS sequence"/>
</dbReference>
<dbReference type="InterPro" id="IPR036047">
    <property type="entry name" value="F-box-like_dom_sf"/>
</dbReference>
<dbReference type="PANTHER" id="PTHR16008">
    <property type="entry name" value="F-BOX ONLY PROTEIN 4"/>
    <property type="match status" value="1"/>
</dbReference>
<dbReference type="SMART" id="SM00256">
    <property type="entry name" value="FBOX"/>
    <property type="match status" value="1"/>
</dbReference>
<evidence type="ECO:0000259" key="2">
    <source>
        <dbReference type="PROSITE" id="PS50181"/>
    </source>
</evidence>
<dbReference type="Pfam" id="PF12937">
    <property type="entry name" value="F-box-like"/>
    <property type="match status" value="1"/>
</dbReference>
<evidence type="ECO:0000313" key="3">
    <source>
        <dbReference type="EMBL" id="KAK2172539.1"/>
    </source>
</evidence>
<dbReference type="GO" id="GO:0000209">
    <property type="term" value="P:protein polyubiquitination"/>
    <property type="evidence" value="ECO:0007669"/>
    <property type="project" value="TreeGrafter"/>
</dbReference>
<dbReference type="PROSITE" id="PS50181">
    <property type="entry name" value="FBOX"/>
    <property type="match status" value="1"/>
</dbReference>
<keyword evidence="1" id="KW-1133">Transmembrane helix</keyword>
<keyword evidence="1" id="KW-0812">Transmembrane</keyword>
<dbReference type="GO" id="GO:0031146">
    <property type="term" value="P:SCF-dependent proteasomal ubiquitin-dependent protein catabolic process"/>
    <property type="evidence" value="ECO:0007669"/>
    <property type="project" value="InterPro"/>
</dbReference>
<evidence type="ECO:0000313" key="4">
    <source>
        <dbReference type="Proteomes" id="UP001209878"/>
    </source>
</evidence>
<accession>A0AAD9NMG6</accession>
<feature type="domain" description="F-box" evidence="2">
    <location>
        <begin position="151"/>
        <end position="197"/>
    </location>
</feature>
<dbReference type="InterPro" id="IPR001810">
    <property type="entry name" value="F-box_dom"/>
</dbReference>